<comment type="caution">
    <text evidence="2">The sequence shown here is derived from an EMBL/GenBank/DDBJ whole genome shotgun (WGS) entry which is preliminary data.</text>
</comment>
<evidence type="ECO:0000313" key="3">
    <source>
        <dbReference type="Proteomes" id="UP000321331"/>
    </source>
</evidence>
<dbReference type="EMBL" id="VMNF01000005">
    <property type="protein sequence ID" value="TXC08020.1"/>
    <property type="molecule type" value="Genomic_DNA"/>
</dbReference>
<dbReference type="AlphaFoldDB" id="A0A5C6TAI5"/>
<feature type="region of interest" description="Disordered" evidence="1">
    <location>
        <begin position="134"/>
        <end position="168"/>
    </location>
</feature>
<gene>
    <name evidence="2" type="ORF">FocTR4_00003709</name>
</gene>
<proteinExistence type="predicted"/>
<evidence type="ECO:0000313" key="2">
    <source>
        <dbReference type="EMBL" id="TXC08020.1"/>
    </source>
</evidence>
<dbReference type="Proteomes" id="UP000321331">
    <property type="component" value="Unassembled WGS sequence"/>
</dbReference>
<evidence type="ECO:0000256" key="1">
    <source>
        <dbReference type="SAM" id="MobiDB-lite"/>
    </source>
</evidence>
<reference evidence="2 3" key="1">
    <citation type="submission" date="2019-07" db="EMBL/GenBank/DDBJ databases">
        <title>The First High-Quality Draft Genome Sequence of the Causal Agent of the Current Panama Disease Epidemic.</title>
        <authorList>
            <person name="Warmington R.J."/>
            <person name="Kay W."/>
            <person name="Jeffries A."/>
            <person name="Bebber D."/>
            <person name="Moore K."/>
            <person name="Studholme D.J."/>
        </authorList>
    </citation>
    <scope>NUCLEOTIDE SEQUENCE [LARGE SCALE GENOMIC DNA]</scope>
    <source>
        <strain evidence="2 3">TR4</strain>
    </source>
</reference>
<accession>A0A5C6TAI5</accession>
<protein>
    <submittedName>
        <fullName evidence="2">Uncharacterized protein</fullName>
    </submittedName>
</protein>
<name>A0A5C6TAI5_FUSOC</name>
<sequence>MSTIQAAMAQLLPAERQAREGGALLSLNASIRRTLLIIEPECQLARQLRRIQTEIRRYILVTLVEEETADTAQGSNQHETFLGDILPHPDTILPSIKQELRYDPVILSSPAVGGTPGETPERKRRPTAVIMNESDDANDKSPIARKRAADNEFDSVAKRPKDMAQSNDERPLRCNVMLLWGIKRGGNGVQSQPFP</sequence>
<organism evidence="2 3">
    <name type="scientific">Fusarium oxysporum f. sp. cubense</name>
    <dbReference type="NCBI Taxonomy" id="61366"/>
    <lineage>
        <taxon>Eukaryota</taxon>
        <taxon>Fungi</taxon>
        <taxon>Dikarya</taxon>
        <taxon>Ascomycota</taxon>
        <taxon>Pezizomycotina</taxon>
        <taxon>Sordariomycetes</taxon>
        <taxon>Hypocreomycetidae</taxon>
        <taxon>Hypocreales</taxon>
        <taxon>Nectriaceae</taxon>
        <taxon>Fusarium</taxon>
        <taxon>Fusarium oxysporum species complex</taxon>
    </lineage>
</organism>
<feature type="compositionally biased region" description="Basic and acidic residues" evidence="1">
    <location>
        <begin position="147"/>
        <end position="168"/>
    </location>
</feature>